<gene>
    <name evidence="1" type="ORF">HZA61_06450</name>
</gene>
<reference evidence="1" key="1">
    <citation type="submission" date="2020-07" db="EMBL/GenBank/DDBJ databases">
        <title>Huge and variable diversity of episymbiotic CPR bacteria and DPANN archaea in groundwater ecosystems.</title>
        <authorList>
            <person name="He C.Y."/>
            <person name="Keren R."/>
            <person name="Whittaker M."/>
            <person name="Farag I.F."/>
            <person name="Doudna J."/>
            <person name="Cate J.H.D."/>
            <person name="Banfield J.F."/>
        </authorList>
    </citation>
    <scope>NUCLEOTIDE SEQUENCE</scope>
    <source>
        <strain evidence="1">NC_groundwater_1813_Pr3_B-0.1um_71_17</strain>
    </source>
</reference>
<name>A0A933WA97_UNCEI</name>
<dbReference type="Proteomes" id="UP000696931">
    <property type="component" value="Unassembled WGS sequence"/>
</dbReference>
<dbReference type="AlphaFoldDB" id="A0A933WA97"/>
<dbReference type="EMBL" id="JACRIW010000042">
    <property type="protein sequence ID" value="MBI5169109.1"/>
    <property type="molecule type" value="Genomic_DNA"/>
</dbReference>
<accession>A0A933WA97</accession>
<evidence type="ECO:0000313" key="2">
    <source>
        <dbReference type="Proteomes" id="UP000696931"/>
    </source>
</evidence>
<comment type="caution">
    <text evidence="1">The sequence shown here is derived from an EMBL/GenBank/DDBJ whole genome shotgun (WGS) entry which is preliminary data.</text>
</comment>
<sequence>MTTRFQLEVNLDSESIASVQDLARALQQAADRLVQTCGSDCEFSPRCTKCWTDLPLVDERGTRIGTGTILVE</sequence>
<organism evidence="1 2">
    <name type="scientific">Eiseniibacteriota bacterium</name>
    <dbReference type="NCBI Taxonomy" id="2212470"/>
    <lineage>
        <taxon>Bacteria</taxon>
        <taxon>Candidatus Eiseniibacteriota</taxon>
    </lineage>
</organism>
<evidence type="ECO:0000313" key="1">
    <source>
        <dbReference type="EMBL" id="MBI5169109.1"/>
    </source>
</evidence>
<protein>
    <submittedName>
        <fullName evidence="1">Uncharacterized protein</fullName>
    </submittedName>
</protein>
<proteinExistence type="predicted"/>